<dbReference type="InterPro" id="IPR036942">
    <property type="entry name" value="Beta-barrel_TonB_sf"/>
</dbReference>
<dbReference type="Gene3D" id="2.170.130.10">
    <property type="entry name" value="TonB-dependent receptor, plug domain"/>
    <property type="match status" value="1"/>
</dbReference>
<dbReference type="PANTHER" id="PTHR32552:SF83">
    <property type="entry name" value="BLR3904 PROTEIN"/>
    <property type="match status" value="1"/>
</dbReference>
<evidence type="ECO:0000313" key="16">
    <source>
        <dbReference type="EMBL" id="TCT00562.1"/>
    </source>
</evidence>
<evidence type="ECO:0000256" key="12">
    <source>
        <dbReference type="PROSITE-ProRule" id="PRU01360"/>
    </source>
</evidence>
<dbReference type="SUPFAM" id="SSF56935">
    <property type="entry name" value="Porins"/>
    <property type="match status" value="1"/>
</dbReference>
<keyword evidence="3 12" id="KW-0813">Transport</keyword>
<dbReference type="Gene3D" id="2.40.170.20">
    <property type="entry name" value="TonB-dependent receptor, beta-barrel domain"/>
    <property type="match status" value="1"/>
</dbReference>
<keyword evidence="10 16" id="KW-0675">Receptor</keyword>
<feature type="domain" description="TonB-dependent receptor plug" evidence="15">
    <location>
        <begin position="82"/>
        <end position="179"/>
    </location>
</feature>
<evidence type="ECO:0000256" key="5">
    <source>
        <dbReference type="ARBA" id="ARBA00022692"/>
    </source>
</evidence>
<evidence type="ECO:0000256" key="3">
    <source>
        <dbReference type="ARBA" id="ARBA00022448"/>
    </source>
</evidence>
<evidence type="ECO:0000259" key="15">
    <source>
        <dbReference type="Pfam" id="PF07715"/>
    </source>
</evidence>
<dbReference type="OrthoDB" id="9760333at2"/>
<proteinExistence type="inferred from homology"/>
<evidence type="ECO:0000256" key="6">
    <source>
        <dbReference type="ARBA" id="ARBA00022729"/>
    </source>
</evidence>
<evidence type="ECO:0000256" key="9">
    <source>
        <dbReference type="ARBA" id="ARBA00023136"/>
    </source>
</evidence>
<dbReference type="EMBL" id="SMAI01000022">
    <property type="protein sequence ID" value="TCT00562.1"/>
    <property type="molecule type" value="Genomic_DNA"/>
</dbReference>
<keyword evidence="8 13" id="KW-0798">TonB box</keyword>
<dbReference type="InterPro" id="IPR012910">
    <property type="entry name" value="Plug_dom"/>
</dbReference>
<dbReference type="InterPro" id="IPR037066">
    <property type="entry name" value="Plug_dom_sf"/>
</dbReference>
<gene>
    <name evidence="16" type="ORF">EDC64_12224</name>
</gene>
<evidence type="ECO:0000313" key="17">
    <source>
        <dbReference type="Proteomes" id="UP000294664"/>
    </source>
</evidence>
<dbReference type="InterPro" id="IPR039426">
    <property type="entry name" value="TonB-dep_rcpt-like"/>
</dbReference>
<reference evidence="16 17" key="1">
    <citation type="submission" date="2019-03" db="EMBL/GenBank/DDBJ databases">
        <title>Genomic Encyclopedia of Type Strains, Phase IV (KMG-IV): sequencing the most valuable type-strain genomes for metagenomic binning, comparative biology and taxonomic classification.</title>
        <authorList>
            <person name="Goeker M."/>
        </authorList>
    </citation>
    <scope>NUCLEOTIDE SEQUENCE [LARGE SCALE GENOMIC DNA]</scope>
    <source>
        <strain evidence="16 17">DSM 9035</strain>
    </source>
</reference>
<evidence type="ECO:0000259" key="14">
    <source>
        <dbReference type="Pfam" id="PF00593"/>
    </source>
</evidence>
<dbReference type="InterPro" id="IPR000531">
    <property type="entry name" value="Beta-barrel_TonB"/>
</dbReference>
<evidence type="ECO:0000256" key="2">
    <source>
        <dbReference type="ARBA" id="ARBA00009810"/>
    </source>
</evidence>
<keyword evidence="4 12" id="KW-1134">Transmembrane beta strand</keyword>
<evidence type="ECO:0000256" key="8">
    <source>
        <dbReference type="ARBA" id="ARBA00023077"/>
    </source>
</evidence>
<dbReference type="Pfam" id="PF07715">
    <property type="entry name" value="Plug"/>
    <property type="match status" value="1"/>
</dbReference>
<sequence length="774" mass="83201">MRPAGYSVGIRSSKHGEAVRSGLKRPVQFGVGLASAMVGAPAFAQQAAPATELELPTVQVQDNSGGFLATTTGVARLPVPIFDMPQQVNVVTEKVLQQQNDTTLEQALRNVSGITFSAGEGGNQGDSPIIRGFSARGDIFRDGIRDTGWYTRDMFNIEAVEVFMGPSSFAFGRGSTGGVINMVSKLPKDATFAEVDVTGYSQTGWRTTLDANGKLNDNVYGRINLMGQNVDTAARDNVNAERWGIAPSVTVKLNDRTTATASYYYQYESGVPDYGIPYLPQPSLSTSARNFGQSTGGYYGNGQAVGPVPVPRSNWYGVTNGPFADDLTTETNMATFTIEHELNDFVTLSNGTRYTAVDRNVIVTAPRSLGTATNNTSASALTLYPVPLMTIGQQRFNTITDNTQLSNITDMVAKFQTGIFQHTMNAGMELTKETRNQSRVNLCSPTNASCRVSLWAPNNTSASLGLGGYSSFVPTSNSTDMTDIAFYAGDQIQIGDQWQVMGSFRWDIANTTYSAIAANGAITTLQNDEDLFNYRFGVVYSPLQTVNLYLTYGTSSNPSSEFGVLSNDTVTLAPESNETLEAGVKAEVLNGQVVLTGAVFQTIKTNTRVPTDPLAGLPPQVLGGEQRVRGVSLGAAGAITEQWDVTLSYTYMQTEILSVGPAPTLANLATVGNQLPNAPQNSFSFWTSYDITPQITVAGGATYNDKAFVNTNNTAYVPSYWSFDAMASYQVTKNFQVQLNVYNITDELYYAQYYGGHAVPAAGRSAALTARATF</sequence>
<dbReference type="GO" id="GO:0015344">
    <property type="term" value="F:siderophore uptake transmembrane transporter activity"/>
    <property type="evidence" value="ECO:0007669"/>
    <property type="project" value="TreeGrafter"/>
</dbReference>
<dbReference type="CDD" id="cd01347">
    <property type="entry name" value="ligand_gated_channel"/>
    <property type="match status" value="1"/>
</dbReference>
<dbReference type="Proteomes" id="UP000294664">
    <property type="component" value="Unassembled WGS sequence"/>
</dbReference>
<evidence type="ECO:0000256" key="7">
    <source>
        <dbReference type="ARBA" id="ARBA00023065"/>
    </source>
</evidence>
<dbReference type="Pfam" id="PF00593">
    <property type="entry name" value="TonB_dep_Rec_b-barrel"/>
    <property type="match status" value="1"/>
</dbReference>
<accession>A0A4R3LJW4</accession>
<dbReference type="NCBIfam" id="TIGR01783">
    <property type="entry name" value="TonB-siderophor"/>
    <property type="match status" value="1"/>
</dbReference>
<comment type="similarity">
    <text evidence="2 12 13">Belongs to the TonB-dependent receptor family.</text>
</comment>
<dbReference type="InterPro" id="IPR010105">
    <property type="entry name" value="TonB_sidphr_rcpt"/>
</dbReference>
<comment type="caution">
    <text evidence="16">The sequence shown here is derived from an EMBL/GenBank/DDBJ whole genome shotgun (WGS) entry which is preliminary data.</text>
</comment>
<keyword evidence="6" id="KW-0732">Signal</keyword>
<keyword evidence="5 12" id="KW-0812">Transmembrane</keyword>
<name>A0A4R3LJW4_9HYPH</name>
<evidence type="ECO:0000256" key="10">
    <source>
        <dbReference type="ARBA" id="ARBA00023170"/>
    </source>
</evidence>
<organism evidence="16 17">
    <name type="scientific">Aquabacter spiritensis</name>
    <dbReference type="NCBI Taxonomy" id="933073"/>
    <lineage>
        <taxon>Bacteria</taxon>
        <taxon>Pseudomonadati</taxon>
        <taxon>Pseudomonadota</taxon>
        <taxon>Alphaproteobacteria</taxon>
        <taxon>Hyphomicrobiales</taxon>
        <taxon>Xanthobacteraceae</taxon>
        <taxon>Aquabacter</taxon>
    </lineage>
</organism>
<dbReference type="GO" id="GO:0015891">
    <property type="term" value="P:siderophore transport"/>
    <property type="evidence" value="ECO:0007669"/>
    <property type="project" value="InterPro"/>
</dbReference>
<evidence type="ECO:0000256" key="4">
    <source>
        <dbReference type="ARBA" id="ARBA00022452"/>
    </source>
</evidence>
<dbReference type="GO" id="GO:0009279">
    <property type="term" value="C:cell outer membrane"/>
    <property type="evidence" value="ECO:0007669"/>
    <property type="project" value="UniProtKB-SubCell"/>
</dbReference>
<dbReference type="PROSITE" id="PS52016">
    <property type="entry name" value="TONB_DEPENDENT_REC_3"/>
    <property type="match status" value="1"/>
</dbReference>
<protein>
    <submittedName>
        <fullName evidence="16">Catecholate siderophore receptor</fullName>
    </submittedName>
</protein>
<keyword evidence="17" id="KW-1185">Reference proteome</keyword>
<dbReference type="FunFam" id="2.170.130.10:FF:000001">
    <property type="entry name" value="Catecholate siderophore TonB-dependent receptor"/>
    <property type="match status" value="1"/>
</dbReference>
<comment type="subcellular location">
    <subcellularLocation>
        <location evidence="1 12">Cell outer membrane</location>
        <topology evidence="1 12">Multi-pass membrane protein</topology>
    </subcellularLocation>
</comment>
<keyword evidence="7" id="KW-0406">Ion transport</keyword>
<dbReference type="GO" id="GO:0038023">
    <property type="term" value="F:signaling receptor activity"/>
    <property type="evidence" value="ECO:0007669"/>
    <property type="project" value="InterPro"/>
</dbReference>
<evidence type="ECO:0000256" key="13">
    <source>
        <dbReference type="RuleBase" id="RU003357"/>
    </source>
</evidence>
<evidence type="ECO:0000256" key="11">
    <source>
        <dbReference type="ARBA" id="ARBA00023237"/>
    </source>
</evidence>
<keyword evidence="11 12" id="KW-0998">Cell outer membrane</keyword>
<keyword evidence="9 12" id="KW-0472">Membrane</keyword>
<dbReference type="AlphaFoldDB" id="A0A4R3LJW4"/>
<feature type="domain" description="TonB-dependent receptor-like beta-barrel" evidence="14">
    <location>
        <begin position="288"/>
        <end position="744"/>
    </location>
</feature>
<dbReference type="PANTHER" id="PTHR32552">
    <property type="entry name" value="FERRICHROME IRON RECEPTOR-RELATED"/>
    <property type="match status" value="1"/>
</dbReference>
<evidence type="ECO:0000256" key="1">
    <source>
        <dbReference type="ARBA" id="ARBA00004571"/>
    </source>
</evidence>